<protein>
    <submittedName>
        <fullName evidence="3">Uncharacterized protein</fullName>
    </submittedName>
</protein>
<evidence type="ECO:0000256" key="1">
    <source>
        <dbReference type="SAM" id="Coils"/>
    </source>
</evidence>
<comment type="caution">
    <text evidence="3">The sequence shown here is derived from an EMBL/GenBank/DDBJ whole genome shotgun (WGS) entry which is preliminary data.</text>
</comment>
<feature type="compositionally biased region" description="Polar residues" evidence="2">
    <location>
        <begin position="65"/>
        <end position="85"/>
    </location>
</feature>
<organism evidence="3 4">
    <name type="scientific">Paramarasmius palmivorus</name>
    <dbReference type="NCBI Taxonomy" id="297713"/>
    <lineage>
        <taxon>Eukaryota</taxon>
        <taxon>Fungi</taxon>
        <taxon>Dikarya</taxon>
        <taxon>Basidiomycota</taxon>
        <taxon>Agaricomycotina</taxon>
        <taxon>Agaricomycetes</taxon>
        <taxon>Agaricomycetidae</taxon>
        <taxon>Agaricales</taxon>
        <taxon>Marasmiineae</taxon>
        <taxon>Marasmiaceae</taxon>
        <taxon>Paramarasmius</taxon>
    </lineage>
</organism>
<feature type="compositionally biased region" description="Acidic residues" evidence="2">
    <location>
        <begin position="102"/>
        <end position="112"/>
    </location>
</feature>
<evidence type="ECO:0000256" key="2">
    <source>
        <dbReference type="SAM" id="MobiDB-lite"/>
    </source>
</evidence>
<evidence type="ECO:0000313" key="4">
    <source>
        <dbReference type="Proteomes" id="UP001383192"/>
    </source>
</evidence>
<dbReference type="EMBL" id="JAYKXP010000124">
    <property type="protein sequence ID" value="KAK7024425.1"/>
    <property type="molecule type" value="Genomic_DNA"/>
</dbReference>
<gene>
    <name evidence="3" type="ORF">VNI00_016276</name>
</gene>
<reference evidence="3 4" key="1">
    <citation type="submission" date="2024-01" db="EMBL/GenBank/DDBJ databases">
        <title>A draft genome for a cacao thread blight-causing isolate of Paramarasmius palmivorus.</title>
        <authorList>
            <person name="Baruah I.K."/>
            <person name="Bukari Y."/>
            <person name="Amoako-Attah I."/>
            <person name="Meinhardt L.W."/>
            <person name="Bailey B.A."/>
            <person name="Cohen S.P."/>
        </authorList>
    </citation>
    <scope>NUCLEOTIDE SEQUENCE [LARGE SCALE GENOMIC DNA]</scope>
    <source>
        <strain evidence="3 4">GH-12</strain>
    </source>
</reference>
<dbReference type="AlphaFoldDB" id="A0AAW0BE98"/>
<dbReference type="Proteomes" id="UP001383192">
    <property type="component" value="Unassembled WGS sequence"/>
</dbReference>
<feature type="region of interest" description="Disordered" evidence="2">
    <location>
        <begin position="1"/>
        <end position="129"/>
    </location>
</feature>
<evidence type="ECO:0000313" key="3">
    <source>
        <dbReference type="EMBL" id="KAK7024425.1"/>
    </source>
</evidence>
<keyword evidence="4" id="KW-1185">Reference proteome</keyword>
<sequence>MSCGGTPAIRRKISPKTTLTSSVPPEQLNVVTVTDPALPSPFSQITFSANTPVSSLSRAPRRQLAQKSASRWQPQYATHVMSNAESESEKRPAKRVKKDSDSDYEDSAEDKDEPPKQHGRPPKSSPLTEMLALHRKSARLLKAIDADLEQLQQKDTQIDELKAENARLQQGWNESKRSTGNLTHQMLEMRKTVEELTKKLEECGKTEIGLKSELAQAKECLRKAEHTLEVKARETIELNDAWAKEKEKLEERVRTLEGTMVQSKGEFTKFIDGLKSGLPGLERLLGSIANETS</sequence>
<feature type="compositionally biased region" description="Polar residues" evidence="2">
    <location>
        <begin position="15"/>
        <end position="32"/>
    </location>
</feature>
<accession>A0AAW0BE98</accession>
<name>A0AAW0BE98_9AGAR</name>
<feature type="compositionally biased region" description="Polar residues" evidence="2">
    <location>
        <begin position="41"/>
        <end position="57"/>
    </location>
</feature>
<keyword evidence="1" id="KW-0175">Coiled coil</keyword>
<feature type="coiled-coil region" evidence="1">
    <location>
        <begin position="134"/>
        <end position="266"/>
    </location>
</feature>
<proteinExistence type="predicted"/>